<evidence type="ECO:0000256" key="1">
    <source>
        <dbReference type="SAM" id="Phobius"/>
    </source>
</evidence>
<dbReference type="RefSeq" id="WP_309907199.1">
    <property type="nucleotide sequence ID" value="NZ_JAVDRF010000017.1"/>
</dbReference>
<keyword evidence="3" id="KW-1185">Reference proteome</keyword>
<sequence>MQYLLWGVVFFFALAWTLGLVLSPAQRIKSNIVAVMYWWIAIALASASAFSPWHLLWLMPLALFLSMRLMLAELARTMNTSVSSVFIKSGMLMGPILTGVVYWS</sequence>
<name>A0ABU1NM14_9BURK</name>
<accession>A0ABU1NM14</accession>
<comment type="caution">
    <text evidence="2">The sequence shown here is derived from an EMBL/GenBank/DDBJ whole genome shotgun (WGS) entry which is preliminary data.</text>
</comment>
<keyword evidence="1" id="KW-1133">Transmembrane helix</keyword>
<proteinExistence type="predicted"/>
<evidence type="ECO:0000313" key="2">
    <source>
        <dbReference type="EMBL" id="MDR6539479.1"/>
    </source>
</evidence>
<feature type="transmembrane region" description="Helical" evidence="1">
    <location>
        <begin position="85"/>
        <end position="103"/>
    </location>
</feature>
<keyword evidence="1" id="KW-0812">Transmembrane</keyword>
<protein>
    <submittedName>
        <fullName evidence="2">Cobalt transporter CbtA</fullName>
    </submittedName>
</protein>
<evidence type="ECO:0000313" key="3">
    <source>
        <dbReference type="Proteomes" id="UP001184230"/>
    </source>
</evidence>
<organism evidence="2 3">
    <name type="scientific">Variovorax soli</name>
    <dbReference type="NCBI Taxonomy" id="376815"/>
    <lineage>
        <taxon>Bacteria</taxon>
        <taxon>Pseudomonadati</taxon>
        <taxon>Pseudomonadota</taxon>
        <taxon>Betaproteobacteria</taxon>
        <taxon>Burkholderiales</taxon>
        <taxon>Comamonadaceae</taxon>
        <taxon>Variovorax</taxon>
    </lineage>
</organism>
<gene>
    <name evidence="2" type="ORF">J2739_005275</name>
</gene>
<dbReference type="Proteomes" id="UP001184230">
    <property type="component" value="Unassembled WGS sequence"/>
</dbReference>
<feature type="transmembrane region" description="Helical" evidence="1">
    <location>
        <begin position="37"/>
        <end position="65"/>
    </location>
</feature>
<dbReference type="EMBL" id="JAVDRF010000017">
    <property type="protein sequence ID" value="MDR6539479.1"/>
    <property type="molecule type" value="Genomic_DNA"/>
</dbReference>
<keyword evidence="1" id="KW-0472">Membrane</keyword>
<reference evidence="2 3" key="1">
    <citation type="submission" date="2023-07" db="EMBL/GenBank/DDBJ databases">
        <title>Sorghum-associated microbial communities from plants grown in Nebraska, USA.</title>
        <authorList>
            <person name="Schachtman D."/>
        </authorList>
    </citation>
    <scope>NUCLEOTIDE SEQUENCE [LARGE SCALE GENOMIC DNA]</scope>
    <source>
        <strain evidence="2 3">DS1781</strain>
    </source>
</reference>